<evidence type="ECO:0000313" key="1">
    <source>
        <dbReference type="EMBL" id="TCO51327.1"/>
    </source>
</evidence>
<comment type="caution">
    <text evidence="1">The sequence shown here is derived from an EMBL/GenBank/DDBJ whole genome shotgun (WGS) entry which is preliminary data.</text>
</comment>
<sequence length="46" mass="5285">MRAFNGQTGEDPIFQGTPDFDLELIETRTLDGHTQELIYRPTLHIP</sequence>
<dbReference type="AlphaFoldDB" id="A0A4R2J0S1"/>
<reference evidence="1 2" key="1">
    <citation type="journal article" date="2015" name="Stand. Genomic Sci.">
        <title>Genomic Encyclopedia of Bacterial and Archaeal Type Strains, Phase III: the genomes of soil and plant-associated and newly described type strains.</title>
        <authorList>
            <person name="Whitman W.B."/>
            <person name="Woyke T."/>
            <person name="Klenk H.P."/>
            <person name="Zhou Y."/>
            <person name="Lilburn T.G."/>
            <person name="Beck B.J."/>
            <person name="De Vos P."/>
            <person name="Vandamme P."/>
            <person name="Eisen J.A."/>
            <person name="Garrity G."/>
            <person name="Hugenholtz P."/>
            <person name="Kyrpides N.C."/>
        </authorList>
    </citation>
    <scope>NUCLEOTIDE SEQUENCE [LARGE SCALE GENOMIC DNA]</scope>
    <source>
        <strain evidence="1 2">VKM Ac-2541</strain>
    </source>
</reference>
<gene>
    <name evidence="1" type="ORF">EV646_101310</name>
</gene>
<evidence type="ECO:0000313" key="2">
    <source>
        <dbReference type="Proteomes" id="UP000295573"/>
    </source>
</evidence>
<dbReference type="EMBL" id="SLWR01000001">
    <property type="protein sequence ID" value="TCO51327.1"/>
    <property type="molecule type" value="Genomic_DNA"/>
</dbReference>
<accession>A0A4R2J0S1</accession>
<protein>
    <submittedName>
        <fullName evidence="1">Uncharacterized protein</fullName>
    </submittedName>
</protein>
<keyword evidence="2" id="KW-1185">Reference proteome</keyword>
<proteinExistence type="predicted"/>
<dbReference type="Proteomes" id="UP000295573">
    <property type="component" value="Unassembled WGS sequence"/>
</dbReference>
<organism evidence="1 2">
    <name type="scientific">Kribbella antiqua</name>
    <dbReference type="NCBI Taxonomy" id="2512217"/>
    <lineage>
        <taxon>Bacteria</taxon>
        <taxon>Bacillati</taxon>
        <taxon>Actinomycetota</taxon>
        <taxon>Actinomycetes</taxon>
        <taxon>Propionibacteriales</taxon>
        <taxon>Kribbellaceae</taxon>
        <taxon>Kribbella</taxon>
    </lineage>
</organism>
<name>A0A4R2J0S1_9ACTN</name>
<dbReference type="RefSeq" id="WP_241995134.1">
    <property type="nucleotide sequence ID" value="NZ_SLWR01000001.1"/>
</dbReference>